<sequence>MASNRASRVTALADRAPSPTDGNVFLASLHTEHREQLLRFTRRLLPTDPHRAEDVVQECLFRAWRNSETLAEKGSVRAWLFTVARNLIVDWSRRDNARPVVFGDDDFDLLPGGTDFADEVVERCVVEEGLAQLTPMQREALEQVYRYDRTRQRAAVSIGVPVGTVKSRVHHARIAMTEVLACSGVTAAGW</sequence>
<dbReference type="EMBL" id="JACHMX010000001">
    <property type="protein sequence ID" value="MBB5856287.1"/>
    <property type="molecule type" value="Genomic_DNA"/>
</dbReference>
<dbReference type="GO" id="GO:0006352">
    <property type="term" value="P:DNA-templated transcription initiation"/>
    <property type="evidence" value="ECO:0007669"/>
    <property type="project" value="InterPro"/>
</dbReference>
<evidence type="ECO:0000259" key="6">
    <source>
        <dbReference type="Pfam" id="PF04542"/>
    </source>
</evidence>
<accession>A0A841BAG4</accession>
<dbReference type="InterPro" id="IPR039425">
    <property type="entry name" value="RNA_pol_sigma-70-like"/>
</dbReference>
<evidence type="ECO:0000256" key="5">
    <source>
        <dbReference type="ARBA" id="ARBA00023163"/>
    </source>
</evidence>
<proteinExistence type="inferred from homology"/>
<evidence type="ECO:0000259" key="7">
    <source>
        <dbReference type="Pfam" id="PF08281"/>
    </source>
</evidence>
<evidence type="ECO:0000256" key="2">
    <source>
        <dbReference type="ARBA" id="ARBA00023015"/>
    </source>
</evidence>
<feature type="domain" description="RNA polymerase sigma-70 region 2" evidence="6">
    <location>
        <begin position="30"/>
        <end position="96"/>
    </location>
</feature>
<name>A0A841BAG4_9PSEU</name>
<dbReference type="Gene3D" id="1.10.1740.10">
    <property type="match status" value="1"/>
</dbReference>
<evidence type="ECO:0000313" key="9">
    <source>
        <dbReference type="Proteomes" id="UP000580861"/>
    </source>
</evidence>
<dbReference type="NCBIfam" id="TIGR02937">
    <property type="entry name" value="sigma70-ECF"/>
    <property type="match status" value="1"/>
</dbReference>
<dbReference type="InterPro" id="IPR013249">
    <property type="entry name" value="RNA_pol_sigma70_r4_t2"/>
</dbReference>
<feature type="domain" description="RNA polymerase sigma factor 70 region 4 type 2" evidence="7">
    <location>
        <begin position="128"/>
        <end position="175"/>
    </location>
</feature>
<keyword evidence="3" id="KW-0731">Sigma factor</keyword>
<dbReference type="InterPro" id="IPR036388">
    <property type="entry name" value="WH-like_DNA-bd_sf"/>
</dbReference>
<dbReference type="AlphaFoldDB" id="A0A841BAG4"/>
<keyword evidence="2" id="KW-0805">Transcription regulation</keyword>
<dbReference type="Pfam" id="PF04542">
    <property type="entry name" value="Sigma70_r2"/>
    <property type="match status" value="1"/>
</dbReference>
<dbReference type="GO" id="GO:0003677">
    <property type="term" value="F:DNA binding"/>
    <property type="evidence" value="ECO:0007669"/>
    <property type="project" value="UniProtKB-KW"/>
</dbReference>
<comment type="similarity">
    <text evidence="1">Belongs to the sigma-70 factor family. ECF subfamily.</text>
</comment>
<organism evidence="8 9">
    <name type="scientific">Amycolatopsis umgeniensis</name>
    <dbReference type="NCBI Taxonomy" id="336628"/>
    <lineage>
        <taxon>Bacteria</taxon>
        <taxon>Bacillati</taxon>
        <taxon>Actinomycetota</taxon>
        <taxon>Actinomycetes</taxon>
        <taxon>Pseudonocardiales</taxon>
        <taxon>Pseudonocardiaceae</taxon>
        <taxon>Amycolatopsis</taxon>
    </lineage>
</organism>
<dbReference type="RefSeq" id="WP_343072202.1">
    <property type="nucleotide sequence ID" value="NZ_JACHMX010000001.1"/>
</dbReference>
<dbReference type="Proteomes" id="UP000580861">
    <property type="component" value="Unassembled WGS sequence"/>
</dbReference>
<dbReference type="InterPro" id="IPR013324">
    <property type="entry name" value="RNA_pol_sigma_r3/r4-like"/>
</dbReference>
<reference evidence="8 9" key="1">
    <citation type="submission" date="2020-08" db="EMBL/GenBank/DDBJ databases">
        <title>Sequencing the genomes of 1000 actinobacteria strains.</title>
        <authorList>
            <person name="Klenk H.-P."/>
        </authorList>
    </citation>
    <scope>NUCLEOTIDE SEQUENCE [LARGE SCALE GENOMIC DNA]</scope>
    <source>
        <strain evidence="8 9">DSM 45272</strain>
    </source>
</reference>
<evidence type="ECO:0000256" key="1">
    <source>
        <dbReference type="ARBA" id="ARBA00010641"/>
    </source>
</evidence>
<dbReference type="InterPro" id="IPR014284">
    <property type="entry name" value="RNA_pol_sigma-70_dom"/>
</dbReference>
<evidence type="ECO:0000256" key="4">
    <source>
        <dbReference type="ARBA" id="ARBA00023125"/>
    </source>
</evidence>
<dbReference type="Gene3D" id="1.10.10.10">
    <property type="entry name" value="Winged helix-like DNA-binding domain superfamily/Winged helix DNA-binding domain"/>
    <property type="match status" value="1"/>
</dbReference>
<keyword evidence="9" id="KW-1185">Reference proteome</keyword>
<comment type="caution">
    <text evidence="8">The sequence shown here is derived from an EMBL/GenBank/DDBJ whole genome shotgun (WGS) entry which is preliminary data.</text>
</comment>
<dbReference type="PANTHER" id="PTHR43133:SF52">
    <property type="entry name" value="ECF RNA POLYMERASE SIGMA FACTOR SIGL"/>
    <property type="match status" value="1"/>
</dbReference>
<dbReference type="InterPro" id="IPR013325">
    <property type="entry name" value="RNA_pol_sigma_r2"/>
</dbReference>
<protein>
    <submittedName>
        <fullName evidence="8">RNA polymerase sigma-70 factor (ECF subfamily)</fullName>
    </submittedName>
</protein>
<evidence type="ECO:0000313" key="8">
    <source>
        <dbReference type="EMBL" id="MBB5856287.1"/>
    </source>
</evidence>
<dbReference type="SUPFAM" id="SSF88946">
    <property type="entry name" value="Sigma2 domain of RNA polymerase sigma factors"/>
    <property type="match status" value="1"/>
</dbReference>
<gene>
    <name evidence="8" type="ORF">HDA45_006374</name>
</gene>
<dbReference type="SUPFAM" id="SSF88659">
    <property type="entry name" value="Sigma3 and sigma4 domains of RNA polymerase sigma factors"/>
    <property type="match status" value="1"/>
</dbReference>
<dbReference type="InterPro" id="IPR007627">
    <property type="entry name" value="RNA_pol_sigma70_r2"/>
</dbReference>
<dbReference type="Pfam" id="PF08281">
    <property type="entry name" value="Sigma70_r4_2"/>
    <property type="match status" value="1"/>
</dbReference>
<dbReference type="GO" id="GO:0016987">
    <property type="term" value="F:sigma factor activity"/>
    <property type="evidence" value="ECO:0007669"/>
    <property type="project" value="UniProtKB-KW"/>
</dbReference>
<evidence type="ECO:0000256" key="3">
    <source>
        <dbReference type="ARBA" id="ARBA00023082"/>
    </source>
</evidence>
<dbReference type="PANTHER" id="PTHR43133">
    <property type="entry name" value="RNA POLYMERASE ECF-TYPE SIGMA FACTO"/>
    <property type="match status" value="1"/>
</dbReference>
<keyword evidence="4" id="KW-0238">DNA-binding</keyword>
<keyword evidence="5" id="KW-0804">Transcription</keyword>